<feature type="transmembrane region" description="Helical" evidence="7">
    <location>
        <begin position="32"/>
        <end position="52"/>
    </location>
</feature>
<evidence type="ECO:0000259" key="9">
    <source>
        <dbReference type="PROSITE" id="PS50192"/>
    </source>
</evidence>
<name>C0QFA0_DESAH</name>
<feature type="transmembrane region" description="Helical" evidence="7">
    <location>
        <begin position="254"/>
        <end position="274"/>
    </location>
</feature>
<evidence type="ECO:0000313" key="11">
    <source>
        <dbReference type="EMBL" id="ACN13296.1"/>
    </source>
</evidence>
<keyword evidence="7" id="KW-0472">Membrane</keyword>
<proteinExistence type="inferred from homology"/>
<keyword evidence="7" id="KW-0812">Transmembrane</keyword>
<keyword evidence="12" id="KW-1185">Reference proteome</keyword>
<evidence type="ECO:0000256" key="7">
    <source>
        <dbReference type="SAM" id="Phobius"/>
    </source>
</evidence>
<dbReference type="KEGG" id="dat:HRM2_01740"/>
<dbReference type="PRINTS" id="PR00260">
    <property type="entry name" value="CHEMTRNSDUCR"/>
</dbReference>
<dbReference type="STRING" id="177437.HRM2_01740"/>
<organism evidence="11 12">
    <name type="scientific">Desulforapulum autotrophicum (strain ATCC 43914 / DSM 3382 / VKM B-1955 / HRM2)</name>
    <name type="common">Desulfobacterium autotrophicum</name>
    <dbReference type="NCBI Taxonomy" id="177437"/>
    <lineage>
        <taxon>Bacteria</taxon>
        <taxon>Pseudomonadati</taxon>
        <taxon>Thermodesulfobacteriota</taxon>
        <taxon>Desulfobacteria</taxon>
        <taxon>Desulfobacterales</taxon>
        <taxon>Desulfobacteraceae</taxon>
        <taxon>Desulforapulum</taxon>
    </lineage>
</organism>
<comment type="subcellular location">
    <subcellularLocation>
        <location evidence="1">Cell inner membrane</location>
        <topology evidence="1">Multi-pass membrane protein</topology>
    </subcellularLocation>
</comment>
<gene>
    <name evidence="11" type="ordered locus">HRM2_01740</name>
</gene>
<dbReference type="InterPro" id="IPR000727">
    <property type="entry name" value="T_SNARE_dom"/>
</dbReference>
<dbReference type="SUPFAM" id="SSF58104">
    <property type="entry name" value="Methyl-accepting chemotaxis protein (MCP) signaling domain"/>
    <property type="match status" value="1"/>
</dbReference>
<protein>
    <submittedName>
        <fullName evidence="11">Methyl-accepting chemotaxis citrate transducer (Citrate chemorecitrate transducer protein)</fullName>
    </submittedName>
</protein>
<evidence type="ECO:0000256" key="6">
    <source>
        <dbReference type="SAM" id="MobiDB-lite"/>
    </source>
</evidence>
<dbReference type="PROSITE" id="PS50192">
    <property type="entry name" value="T_SNARE"/>
    <property type="match status" value="2"/>
</dbReference>
<evidence type="ECO:0000256" key="4">
    <source>
        <dbReference type="ARBA" id="ARBA00029447"/>
    </source>
</evidence>
<dbReference type="InterPro" id="IPR004089">
    <property type="entry name" value="MCPsignal_dom"/>
</dbReference>
<dbReference type="InterPro" id="IPR004090">
    <property type="entry name" value="Chemotax_Me-accpt_rcpt"/>
</dbReference>
<keyword evidence="2" id="KW-1003">Cell membrane</keyword>
<evidence type="ECO:0000259" key="10">
    <source>
        <dbReference type="PROSITE" id="PS50885"/>
    </source>
</evidence>
<dbReference type="GO" id="GO:0007165">
    <property type="term" value="P:signal transduction"/>
    <property type="evidence" value="ECO:0007669"/>
    <property type="project" value="UniProtKB-KW"/>
</dbReference>
<evidence type="ECO:0000313" key="12">
    <source>
        <dbReference type="Proteomes" id="UP000000442"/>
    </source>
</evidence>
<dbReference type="Proteomes" id="UP000000442">
    <property type="component" value="Chromosome"/>
</dbReference>
<dbReference type="EMBL" id="CP001087">
    <property type="protein sequence ID" value="ACN13296.1"/>
    <property type="molecule type" value="Genomic_DNA"/>
</dbReference>
<dbReference type="GO" id="GO:0005886">
    <property type="term" value="C:plasma membrane"/>
    <property type="evidence" value="ECO:0007669"/>
    <property type="project" value="UniProtKB-SubCell"/>
</dbReference>
<keyword evidence="3 5" id="KW-0807">Transducer</keyword>
<dbReference type="Pfam" id="PF00015">
    <property type="entry name" value="MCPsignal"/>
    <property type="match status" value="1"/>
</dbReference>
<reference evidence="11 12" key="1">
    <citation type="journal article" date="2009" name="Environ. Microbiol.">
        <title>Genome sequence of Desulfobacterium autotrophicum HRM2, a marine sulfate reducer oxidizing organic carbon completely to carbon dioxide.</title>
        <authorList>
            <person name="Strittmatter A.W."/>
            <person name="Liesegang H."/>
            <person name="Rabus R."/>
            <person name="Decker I."/>
            <person name="Amann J."/>
            <person name="Andres S."/>
            <person name="Henne A."/>
            <person name="Fricke W.F."/>
            <person name="Martinez-Arias R."/>
            <person name="Bartels D."/>
            <person name="Goesmann A."/>
            <person name="Krause L."/>
            <person name="Puehler A."/>
            <person name="Klenk H.P."/>
            <person name="Richter M."/>
            <person name="Schuler M."/>
            <person name="Gloeckner F.O."/>
            <person name="Meyerdierks A."/>
            <person name="Gottschalk G."/>
            <person name="Amann R."/>
        </authorList>
    </citation>
    <scope>NUCLEOTIDE SEQUENCE [LARGE SCALE GENOMIC DNA]</scope>
    <source>
        <strain evidence="12">ATCC 43914 / DSM 3382 / HRM2</strain>
    </source>
</reference>
<feature type="domain" description="T-SNARE coiled-coil homology" evidence="9">
    <location>
        <begin position="505"/>
        <end position="567"/>
    </location>
</feature>
<dbReference type="PANTHER" id="PTHR32089">
    <property type="entry name" value="METHYL-ACCEPTING CHEMOTAXIS PROTEIN MCPB"/>
    <property type="match status" value="1"/>
</dbReference>
<evidence type="ECO:0000256" key="2">
    <source>
        <dbReference type="ARBA" id="ARBA00022519"/>
    </source>
</evidence>
<evidence type="ECO:0000256" key="5">
    <source>
        <dbReference type="PROSITE-ProRule" id="PRU00284"/>
    </source>
</evidence>
<dbReference type="HOGENOM" id="CLU_428101_0_0_7"/>
<feature type="region of interest" description="Disordered" evidence="6">
    <location>
        <begin position="607"/>
        <end position="639"/>
    </location>
</feature>
<dbReference type="AlphaFoldDB" id="C0QFA0"/>
<dbReference type="PROSITE" id="PS50111">
    <property type="entry name" value="CHEMOTAXIS_TRANSDUC_2"/>
    <property type="match status" value="1"/>
</dbReference>
<evidence type="ECO:0000256" key="3">
    <source>
        <dbReference type="ARBA" id="ARBA00023224"/>
    </source>
</evidence>
<dbReference type="GO" id="GO:0006935">
    <property type="term" value="P:chemotaxis"/>
    <property type="evidence" value="ECO:0007669"/>
    <property type="project" value="InterPro"/>
</dbReference>
<keyword evidence="7" id="KW-1133">Transmembrane helix</keyword>
<dbReference type="PROSITE" id="PS50885">
    <property type="entry name" value="HAMP"/>
    <property type="match status" value="1"/>
</dbReference>
<dbReference type="SMART" id="SM00283">
    <property type="entry name" value="MA"/>
    <property type="match status" value="1"/>
</dbReference>
<dbReference type="GO" id="GO:0004888">
    <property type="term" value="F:transmembrane signaling receptor activity"/>
    <property type="evidence" value="ECO:0007669"/>
    <property type="project" value="InterPro"/>
</dbReference>
<sequence length="639" mass="70690">MNLVSTVDSENEFVKPGVTTEKSTWLTVGVKLMIGVGLISNLCIGLLVYMNYRMSFQIGEQTNLLLEINSDMNQNLRTTIFDLQGKYLEIPKRLEVDSANSIMEWIQGHYTVAADGVIEGRNNYKPFFNRSQRRDISKGKFVVQNLDDSVVVFRGLLKADKEFSDAVQRIDIKTADPVKDYDAINGFILEAINISDDGDALRNKILALKSLLADEAIAAETARNEILYKVEEIEKKRQQLIEYQNERQATNRRIAGAAILANIILLYALAWYIVEIPLRKLTKAIDRINKGETVSIPYENRKDRIGMLAGALVGFQGALVNLRFEDERKKQDRQVISKLINRMSGLIFSLRRKADTMKDEASELSALAEDTEQQILIATKSVVKTVQQTDSVSESTGQLSQVVREIGQQLNMQNDQVNGINDMVQITRDDINRLAQASNEINEIVNIVRHIAGKTKLLALNARIEAARAGEAGKGFAVVAKEVRALSEQTEEANQDIARKIDSIQSATQTMVGYTTRIEEGIVLLMGASQQISASVEEQGAVTEEIAGNAQATSVEIKDVSDRISEIRDTAQATSRFAADVQSQSETIALELESLLMDTSSKLARFDQADRAGHSGGDPVQEPLQFSGNTVPKSCPDAA</sequence>
<comment type="similarity">
    <text evidence="4">Belongs to the methyl-accepting chemotaxis (MCP) protein family.</text>
</comment>
<feature type="domain" description="T-SNARE coiled-coil homology" evidence="9">
    <location>
        <begin position="379"/>
        <end position="441"/>
    </location>
</feature>
<feature type="domain" description="HAMP" evidence="10">
    <location>
        <begin position="277"/>
        <end position="324"/>
    </location>
</feature>
<feature type="domain" description="Methyl-accepting transducer" evidence="8">
    <location>
        <begin position="353"/>
        <end position="589"/>
    </location>
</feature>
<dbReference type="PANTHER" id="PTHR32089:SF112">
    <property type="entry name" value="LYSOZYME-LIKE PROTEIN-RELATED"/>
    <property type="match status" value="1"/>
</dbReference>
<dbReference type="eggNOG" id="COG0840">
    <property type="taxonomic scope" value="Bacteria"/>
</dbReference>
<dbReference type="RefSeq" id="WP_012662545.1">
    <property type="nucleotide sequence ID" value="NC_012108.1"/>
</dbReference>
<dbReference type="Gene3D" id="6.10.340.10">
    <property type="match status" value="1"/>
</dbReference>
<dbReference type="CDD" id="cd06225">
    <property type="entry name" value="HAMP"/>
    <property type="match status" value="1"/>
</dbReference>
<evidence type="ECO:0000256" key="1">
    <source>
        <dbReference type="ARBA" id="ARBA00004429"/>
    </source>
</evidence>
<dbReference type="Gene3D" id="1.10.287.950">
    <property type="entry name" value="Methyl-accepting chemotaxis protein"/>
    <property type="match status" value="1"/>
</dbReference>
<evidence type="ECO:0000259" key="8">
    <source>
        <dbReference type="PROSITE" id="PS50111"/>
    </source>
</evidence>
<dbReference type="InterPro" id="IPR003660">
    <property type="entry name" value="HAMP_dom"/>
</dbReference>
<keyword evidence="2" id="KW-0997">Cell inner membrane</keyword>
<accession>C0QFA0</accession>